<dbReference type="InterPro" id="IPR021267">
    <property type="entry name" value="DUF2844"/>
</dbReference>
<dbReference type="OrthoDB" id="7561239at2"/>
<evidence type="ECO:0000313" key="2">
    <source>
        <dbReference type="EMBL" id="RQH07752.1"/>
    </source>
</evidence>
<name>A0A3N6NFD0_9BURK</name>
<accession>A0A3N6NFD0</accession>
<dbReference type="AlphaFoldDB" id="A0A3N6NFD0"/>
<comment type="caution">
    <text evidence="2">The sequence shown here is derived from an EMBL/GenBank/DDBJ whole genome shotgun (WGS) entry which is preliminary data.</text>
</comment>
<gene>
    <name evidence="2" type="ORF">D1Y85_06450</name>
</gene>
<protein>
    <submittedName>
        <fullName evidence="2">DUF2844 domain-containing protein</fullName>
    </submittedName>
</protein>
<feature type="chain" id="PRO_5018159588" evidence="1">
    <location>
        <begin position="31"/>
        <end position="156"/>
    </location>
</feature>
<evidence type="ECO:0000256" key="1">
    <source>
        <dbReference type="SAM" id="SignalP"/>
    </source>
</evidence>
<dbReference type="Pfam" id="PF11005">
    <property type="entry name" value="DUF2844"/>
    <property type="match status" value="1"/>
</dbReference>
<dbReference type="RefSeq" id="WP_124150230.1">
    <property type="nucleotide sequence ID" value="NZ_RQIS01000004.1"/>
</dbReference>
<reference evidence="2 3" key="1">
    <citation type="submission" date="2018-11" db="EMBL/GenBank/DDBJ databases">
        <title>Paraburkholderia sp. DHOA04, isolated from soil.</title>
        <authorList>
            <person name="Gao Z.-H."/>
            <person name="Qiu L.-H."/>
            <person name="Fu J.-C."/>
        </authorList>
    </citation>
    <scope>NUCLEOTIDE SEQUENCE [LARGE SCALE GENOMIC DNA]</scope>
    <source>
        <strain evidence="2 3">DHOA04</strain>
    </source>
</reference>
<sequence length="156" mass="16112">MTTRKSSRADHLAACACLSVGLWLATPAHAALGDTATPITGATTGTIASGAARVLSYVDAGGTTINEYIAPTNDEIFAYSWEGPTMPNLQTLLGRHYASYRSGAAAALAAQPGNLHNARVNQTGVIVETGGQMRSYVGRAWLPAALPAGVNEGDLR</sequence>
<dbReference type="Proteomes" id="UP000272778">
    <property type="component" value="Unassembled WGS sequence"/>
</dbReference>
<evidence type="ECO:0000313" key="3">
    <source>
        <dbReference type="Proteomes" id="UP000272778"/>
    </source>
</evidence>
<proteinExistence type="predicted"/>
<keyword evidence="1" id="KW-0732">Signal</keyword>
<organism evidence="2 3">
    <name type="scientific">Paraburkholderia dinghuensis</name>
    <dbReference type="NCBI Taxonomy" id="2305225"/>
    <lineage>
        <taxon>Bacteria</taxon>
        <taxon>Pseudomonadati</taxon>
        <taxon>Pseudomonadota</taxon>
        <taxon>Betaproteobacteria</taxon>
        <taxon>Burkholderiales</taxon>
        <taxon>Burkholderiaceae</taxon>
        <taxon>Paraburkholderia</taxon>
    </lineage>
</organism>
<keyword evidence="3" id="KW-1185">Reference proteome</keyword>
<feature type="signal peptide" evidence="1">
    <location>
        <begin position="1"/>
        <end position="30"/>
    </location>
</feature>
<dbReference type="EMBL" id="RQIS01000004">
    <property type="protein sequence ID" value="RQH07752.1"/>
    <property type="molecule type" value="Genomic_DNA"/>
</dbReference>